<dbReference type="GO" id="GO:0003723">
    <property type="term" value="F:RNA binding"/>
    <property type="evidence" value="ECO:0007669"/>
    <property type="project" value="TreeGrafter"/>
</dbReference>
<protein>
    <recommendedName>
        <fullName evidence="1">Large ribosomal subunit protein uL10-like insertion domain-containing protein</fullName>
    </recommendedName>
</protein>
<dbReference type="FunFam" id="3.90.105.20:FF:000004">
    <property type="entry name" value="Ribosome assembly factor mrt4"/>
    <property type="match status" value="1"/>
</dbReference>
<evidence type="ECO:0000313" key="3">
    <source>
        <dbReference type="Proteomes" id="UP001202328"/>
    </source>
</evidence>
<dbReference type="EMBL" id="JAJJMB010012638">
    <property type="protein sequence ID" value="KAI3874747.1"/>
    <property type="molecule type" value="Genomic_DNA"/>
</dbReference>
<dbReference type="Gene3D" id="3.90.105.20">
    <property type="match status" value="1"/>
</dbReference>
<sequence length="218" mass="24335">MKSVSKITPKSTKFGSFYGCGKKSFENPAVTVCILADILNWNANFFFSFLSYAYAYCGNHIFLLDCKCRGESSVLMLAIPVADGDGGEKLSVILCFGNLFTRMIPKSKFEEHDFGRTGTTSTEKVELQEGPLEQFSHEMEPFLCKQGMPVRLNKGVIELVSDFVGCEEGKPLSPEASRILRLLGNKMATFRLHVICRWSPEDFEVLKEGLELSDIESS</sequence>
<dbReference type="AlphaFoldDB" id="A0AAD4XB87"/>
<dbReference type="GO" id="GO:0000956">
    <property type="term" value="P:nuclear-transcribed mRNA catabolic process"/>
    <property type="evidence" value="ECO:0007669"/>
    <property type="project" value="TreeGrafter"/>
</dbReference>
<dbReference type="GO" id="GO:0042273">
    <property type="term" value="P:ribosomal large subunit biogenesis"/>
    <property type="evidence" value="ECO:0007669"/>
    <property type="project" value="TreeGrafter"/>
</dbReference>
<dbReference type="Pfam" id="PF17777">
    <property type="entry name" value="RL10P_insert"/>
    <property type="match status" value="1"/>
</dbReference>
<organism evidence="2 3">
    <name type="scientific">Papaver atlanticum</name>
    <dbReference type="NCBI Taxonomy" id="357466"/>
    <lineage>
        <taxon>Eukaryota</taxon>
        <taxon>Viridiplantae</taxon>
        <taxon>Streptophyta</taxon>
        <taxon>Embryophyta</taxon>
        <taxon>Tracheophyta</taxon>
        <taxon>Spermatophyta</taxon>
        <taxon>Magnoliopsida</taxon>
        <taxon>Ranunculales</taxon>
        <taxon>Papaveraceae</taxon>
        <taxon>Papaveroideae</taxon>
        <taxon>Papaver</taxon>
    </lineage>
</organism>
<feature type="domain" description="Large ribosomal subunit protein uL10-like insertion" evidence="1">
    <location>
        <begin position="116"/>
        <end position="184"/>
    </location>
</feature>
<dbReference type="InterPro" id="IPR040637">
    <property type="entry name" value="Ribosomal_uL10-like_insert"/>
</dbReference>
<dbReference type="GO" id="GO:0030687">
    <property type="term" value="C:preribosome, large subunit precursor"/>
    <property type="evidence" value="ECO:0007669"/>
    <property type="project" value="TreeGrafter"/>
</dbReference>
<dbReference type="Proteomes" id="UP001202328">
    <property type="component" value="Unassembled WGS sequence"/>
</dbReference>
<evidence type="ECO:0000313" key="2">
    <source>
        <dbReference type="EMBL" id="KAI3874747.1"/>
    </source>
</evidence>
<dbReference type="PANTHER" id="PTHR45841:SF1">
    <property type="entry name" value="MRNA TURNOVER PROTEIN 4 HOMOLOG"/>
    <property type="match status" value="1"/>
</dbReference>
<gene>
    <name evidence="2" type="ORF">MKW98_019320</name>
</gene>
<dbReference type="InterPro" id="IPR043164">
    <property type="entry name" value="Ribosomal_uL10-like_insert_sf"/>
</dbReference>
<proteinExistence type="predicted"/>
<dbReference type="PANTHER" id="PTHR45841">
    <property type="entry name" value="MRNA TURNOVER PROTEIN 4 MRTO4"/>
    <property type="match status" value="1"/>
</dbReference>
<dbReference type="GO" id="GO:0005730">
    <property type="term" value="C:nucleolus"/>
    <property type="evidence" value="ECO:0007669"/>
    <property type="project" value="TreeGrafter"/>
</dbReference>
<comment type="caution">
    <text evidence="2">The sequence shown here is derived from an EMBL/GenBank/DDBJ whole genome shotgun (WGS) entry which is preliminary data.</text>
</comment>
<reference evidence="2" key="1">
    <citation type="submission" date="2022-04" db="EMBL/GenBank/DDBJ databases">
        <title>A functionally conserved STORR gene fusion in Papaver species that diverged 16.8 million years ago.</title>
        <authorList>
            <person name="Catania T."/>
        </authorList>
    </citation>
    <scope>NUCLEOTIDE SEQUENCE</scope>
    <source>
        <strain evidence="2">S-188037</strain>
    </source>
</reference>
<evidence type="ECO:0000259" key="1">
    <source>
        <dbReference type="Pfam" id="PF17777"/>
    </source>
</evidence>
<accession>A0AAD4XB87</accession>
<keyword evidence="3" id="KW-1185">Reference proteome</keyword>
<dbReference type="InterPro" id="IPR051742">
    <property type="entry name" value="Ribosome_Assembly_uL10"/>
</dbReference>
<dbReference type="GO" id="GO:0006364">
    <property type="term" value="P:rRNA processing"/>
    <property type="evidence" value="ECO:0007669"/>
    <property type="project" value="TreeGrafter"/>
</dbReference>
<name>A0AAD4XB87_9MAGN</name>